<dbReference type="HOGENOM" id="CLU_073077_0_0_7"/>
<accession>C0QLJ8</accession>
<name>C0QLJ8_DESAH</name>
<sequence length="332" mass="38511">MKRMNVGFSIHRPEIIPITEGIMDRHEVIFLEEPPSPGFEKMLDRTLGVEEYLMPLDMEYPEFSRTMCHLEIKLHAKGKRLIQVEPFVEALLSIHDFLALGNRPEDLEKRSVQYFVYITERNATAALLNFYKTSMTGSFENTVKAIRQFAQADAARFRLRDSLRAQEIIRQSGKYNHIFVEAGMIHYQLWQLLWRQLSGSFKVQPVFLDRFALKGLNSHHHSYSPGDLLTLAHIFHPCLSLEKWESLMAARSIIYSKIIQKQEFHGDPTNFFHLTDETNCIRISRGLSMDDCRRLYPLIRSADTSKARRVVEQELMARQPAGSKAPIFPQKA</sequence>
<proteinExistence type="predicted"/>
<dbReference type="STRING" id="177437.HRM2_32230"/>
<dbReference type="OrthoDB" id="5501943at2"/>
<dbReference type="RefSeq" id="WP_015905064.1">
    <property type="nucleotide sequence ID" value="NC_012108.1"/>
</dbReference>
<dbReference type="KEGG" id="dat:HRM2_32230"/>
<protein>
    <submittedName>
        <fullName evidence="1">Uncharacterized protein</fullName>
    </submittedName>
</protein>
<dbReference type="AlphaFoldDB" id="C0QLJ8"/>
<evidence type="ECO:0000313" key="1">
    <source>
        <dbReference type="EMBL" id="ACN16302.1"/>
    </source>
</evidence>
<dbReference type="EMBL" id="CP001087">
    <property type="protein sequence ID" value="ACN16302.1"/>
    <property type="molecule type" value="Genomic_DNA"/>
</dbReference>
<gene>
    <name evidence="1" type="ordered locus">HRM2_32230</name>
</gene>
<keyword evidence="2" id="KW-1185">Reference proteome</keyword>
<evidence type="ECO:0000313" key="2">
    <source>
        <dbReference type="Proteomes" id="UP000000442"/>
    </source>
</evidence>
<organism evidence="1 2">
    <name type="scientific">Desulforapulum autotrophicum (strain ATCC 43914 / DSM 3382 / VKM B-1955 / HRM2)</name>
    <name type="common">Desulfobacterium autotrophicum</name>
    <dbReference type="NCBI Taxonomy" id="177437"/>
    <lineage>
        <taxon>Bacteria</taxon>
        <taxon>Pseudomonadati</taxon>
        <taxon>Thermodesulfobacteriota</taxon>
        <taxon>Desulfobacteria</taxon>
        <taxon>Desulfobacterales</taxon>
        <taxon>Desulfobacteraceae</taxon>
        <taxon>Desulforapulum</taxon>
    </lineage>
</organism>
<dbReference type="eggNOG" id="ENOG5030C51">
    <property type="taxonomic scope" value="Bacteria"/>
</dbReference>
<dbReference type="Proteomes" id="UP000000442">
    <property type="component" value="Chromosome"/>
</dbReference>
<reference evidence="1 2" key="1">
    <citation type="journal article" date="2009" name="Environ. Microbiol.">
        <title>Genome sequence of Desulfobacterium autotrophicum HRM2, a marine sulfate reducer oxidizing organic carbon completely to carbon dioxide.</title>
        <authorList>
            <person name="Strittmatter A.W."/>
            <person name="Liesegang H."/>
            <person name="Rabus R."/>
            <person name="Decker I."/>
            <person name="Amann J."/>
            <person name="Andres S."/>
            <person name="Henne A."/>
            <person name="Fricke W.F."/>
            <person name="Martinez-Arias R."/>
            <person name="Bartels D."/>
            <person name="Goesmann A."/>
            <person name="Krause L."/>
            <person name="Puehler A."/>
            <person name="Klenk H.P."/>
            <person name="Richter M."/>
            <person name="Schuler M."/>
            <person name="Gloeckner F.O."/>
            <person name="Meyerdierks A."/>
            <person name="Gottschalk G."/>
            <person name="Amann R."/>
        </authorList>
    </citation>
    <scope>NUCLEOTIDE SEQUENCE [LARGE SCALE GENOMIC DNA]</scope>
    <source>
        <strain evidence="2">ATCC 43914 / DSM 3382 / HRM2</strain>
    </source>
</reference>